<proteinExistence type="inferred from homology"/>
<gene>
    <name evidence="11" type="primary">pgeF</name>
    <name evidence="11" type="ORF">FAP39_16210</name>
</gene>
<keyword evidence="12" id="KW-1185">Reference proteome</keyword>
<dbReference type="SUPFAM" id="SSF64438">
    <property type="entry name" value="CNF1/YfiH-like putative cysteine hydrolases"/>
    <property type="match status" value="1"/>
</dbReference>
<protein>
    <recommendedName>
        <fullName evidence="10">Purine nucleoside phosphorylase</fullName>
    </recommendedName>
</protein>
<keyword evidence="6" id="KW-0862">Zinc</keyword>
<evidence type="ECO:0000256" key="10">
    <source>
        <dbReference type="RuleBase" id="RU361274"/>
    </source>
</evidence>
<dbReference type="NCBIfam" id="TIGR00726">
    <property type="entry name" value="peptidoglycan editing factor PgeF"/>
    <property type="match status" value="1"/>
</dbReference>
<dbReference type="AlphaFoldDB" id="A0A4V6YFF4"/>
<dbReference type="InterPro" id="IPR003730">
    <property type="entry name" value="Cu_polyphenol_OxRdtase"/>
</dbReference>
<dbReference type="EMBL" id="SULI01000032">
    <property type="protein sequence ID" value="TKZ15951.1"/>
    <property type="molecule type" value="Genomic_DNA"/>
</dbReference>
<dbReference type="PANTHER" id="PTHR30616">
    <property type="entry name" value="UNCHARACTERIZED PROTEIN YFIH"/>
    <property type="match status" value="1"/>
</dbReference>
<evidence type="ECO:0000313" key="12">
    <source>
        <dbReference type="Proteomes" id="UP000306575"/>
    </source>
</evidence>
<comment type="catalytic activity">
    <reaction evidence="8">
        <text>adenosine + phosphate = alpha-D-ribose 1-phosphate + adenine</text>
        <dbReference type="Rhea" id="RHEA:27642"/>
        <dbReference type="ChEBI" id="CHEBI:16335"/>
        <dbReference type="ChEBI" id="CHEBI:16708"/>
        <dbReference type="ChEBI" id="CHEBI:43474"/>
        <dbReference type="ChEBI" id="CHEBI:57720"/>
        <dbReference type="EC" id="2.4.2.1"/>
    </reaction>
    <physiologicalReaction direction="left-to-right" evidence="8">
        <dbReference type="Rhea" id="RHEA:27643"/>
    </physiologicalReaction>
</comment>
<sequence>MTLEILTADSLAPVRHGFFTRKGGASSGIFSGLNCGTGSSDQSDVVRINRARVADAMQIPVHNLAAVHQVHSPDVLTVGLPLETPAIKADAMVTSTPGVVLSILTADCQPVLFADARAGVVGAAHAGWRGALDGVLEATIEAMEALGATRGNIAAVIGPCIGPSAYEVGPEFLDDFVQGDTENTRFFSGGVGDRMMFDLPSYGLHRLRRAGVGSAEWTRHCTYSDPDRFFSYRRSTHNKEADYGRLISTIRL</sequence>
<reference evidence="11 12" key="1">
    <citation type="submission" date="2019-04" db="EMBL/GenBank/DDBJ databases">
        <title>Genome sequence of Pelagicola litoralis CL-ES2.</title>
        <authorList>
            <person name="Cao J."/>
        </authorList>
    </citation>
    <scope>NUCLEOTIDE SEQUENCE [LARGE SCALE GENOMIC DNA]</scope>
    <source>
        <strain evidence="11 12">CL-ES2</strain>
    </source>
</reference>
<dbReference type="OrthoDB" id="4279at2"/>
<comment type="similarity">
    <text evidence="2 10">Belongs to the purine nucleoside phosphorylase YfiH/LACC1 family.</text>
</comment>
<comment type="catalytic activity">
    <reaction evidence="1">
        <text>inosine + phosphate = alpha-D-ribose 1-phosphate + hypoxanthine</text>
        <dbReference type="Rhea" id="RHEA:27646"/>
        <dbReference type="ChEBI" id="CHEBI:17368"/>
        <dbReference type="ChEBI" id="CHEBI:17596"/>
        <dbReference type="ChEBI" id="CHEBI:43474"/>
        <dbReference type="ChEBI" id="CHEBI:57720"/>
        <dbReference type="EC" id="2.4.2.1"/>
    </reaction>
    <physiologicalReaction direction="left-to-right" evidence="1">
        <dbReference type="Rhea" id="RHEA:27647"/>
    </physiologicalReaction>
</comment>
<evidence type="ECO:0000256" key="4">
    <source>
        <dbReference type="ARBA" id="ARBA00022723"/>
    </source>
</evidence>
<evidence type="ECO:0000256" key="3">
    <source>
        <dbReference type="ARBA" id="ARBA00022679"/>
    </source>
</evidence>
<keyword evidence="3" id="KW-0808">Transferase</keyword>
<dbReference type="InterPro" id="IPR011324">
    <property type="entry name" value="Cytotoxic_necrot_fac-like_cat"/>
</dbReference>
<evidence type="ECO:0000256" key="8">
    <source>
        <dbReference type="ARBA" id="ARBA00048968"/>
    </source>
</evidence>
<dbReference type="PANTHER" id="PTHR30616:SF2">
    <property type="entry name" value="PURINE NUCLEOSIDE PHOSPHORYLASE LACC1"/>
    <property type="match status" value="1"/>
</dbReference>
<dbReference type="GO" id="GO:0016787">
    <property type="term" value="F:hydrolase activity"/>
    <property type="evidence" value="ECO:0007669"/>
    <property type="project" value="UniProtKB-KW"/>
</dbReference>
<keyword evidence="4" id="KW-0479">Metal-binding</keyword>
<dbReference type="Gene3D" id="3.60.140.10">
    <property type="entry name" value="CNF1/YfiH-like putative cysteine hydrolases"/>
    <property type="match status" value="1"/>
</dbReference>
<dbReference type="RefSeq" id="WP_138017428.1">
    <property type="nucleotide sequence ID" value="NZ_SULI01000032.1"/>
</dbReference>
<evidence type="ECO:0000256" key="7">
    <source>
        <dbReference type="ARBA" id="ARBA00047989"/>
    </source>
</evidence>
<evidence type="ECO:0000256" key="2">
    <source>
        <dbReference type="ARBA" id="ARBA00007353"/>
    </source>
</evidence>
<organism evidence="11 12">
    <name type="scientific">Shimia litoralis</name>
    <dbReference type="NCBI Taxonomy" id="420403"/>
    <lineage>
        <taxon>Bacteria</taxon>
        <taxon>Pseudomonadati</taxon>
        <taxon>Pseudomonadota</taxon>
        <taxon>Alphaproteobacteria</taxon>
        <taxon>Rhodobacterales</taxon>
        <taxon>Roseobacteraceae</taxon>
    </lineage>
</organism>
<evidence type="ECO:0000256" key="9">
    <source>
        <dbReference type="ARBA" id="ARBA00049893"/>
    </source>
</evidence>
<accession>A0A4V6YFF4</accession>
<dbReference type="CDD" id="cd16833">
    <property type="entry name" value="YfiH"/>
    <property type="match status" value="1"/>
</dbReference>
<comment type="catalytic activity">
    <reaction evidence="9">
        <text>S-methyl-5'-thioadenosine + phosphate = 5-(methylsulfanyl)-alpha-D-ribose 1-phosphate + adenine</text>
        <dbReference type="Rhea" id="RHEA:11852"/>
        <dbReference type="ChEBI" id="CHEBI:16708"/>
        <dbReference type="ChEBI" id="CHEBI:17509"/>
        <dbReference type="ChEBI" id="CHEBI:43474"/>
        <dbReference type="ChEBI" id="CHEBI:58533"/>
        <dbReference type="EC" id="2.4.2.28"/>
    </reaction>
    <physiologicalReaction direction="left-to-right" evidence="9">
        <dbReference type="Rhea" id="RHEA:11853"/>
    </physiologicalReaction>
</comment>
<dbReference type="InterPro" id="IPR038371">
    <property type="entry name" value="Cu_polyphenol_OxRdtase_sf"/>
</dbReference>
<dbReference type="GO" id="GO:0005507">
    <property type="term" value="F:copper ion binding"/>
    <property type="evidence" value="ECO:0007669"/>
    <property type="project" value="TreeGrafter"/>
</dbReference>
<evidence type="ECO:0000256" key="6">
    <source>
        <dbReference type="ARBA" id="ARBA00022833"/>
    </source>
</evidence>
<dbReference type="GO" id="GO:0017061">
    <property type="term" value="F:S-methyl-5-thioadenosine phosphorylase activity"/>
    <property type="evidence" value="ECO:0007669"/>
    <property type="project" value="UniProtKB-EC"/>
</dbReference>
<dbReference type="Proteomes" id="UP000306575">
    <property type="component" value="Unassembled WGS sequence"/>
</dbReference>
<name>A0A4V6YFF4_9RHOB</name>
<evidence type="ECO:0000256" key="1">
    <source>
        <dbReference type="ARBA" id="ARBA00000553"/>
    </source>
</evidence>
<comment type="caution">
    <text evidence="11">The sequence shown here is derived from an EMBL/GenBank/DDBJ whole genome shotgun (WGS) entry which is preliminary data.</text>
</comment>
<evidence type="ECO:0000313" key="11">
    <source>
        <dbReference type="EMBL" id="TKZ15951.1"/>
    </source>
</evidence>
<dbReference type="Pfam" id="PF02578">
    <property type="entry name" value="Cu-oxidase_4"/>
    <property type="match status" value="1"/>
</dbReference>
<keyword evidence="5" id="KW-0378">Hydrolase</keyword>
<evidence type="ECO:0000256" key="5">
    <source>
        <dbReference type="ARBA" id="ARBA00022801"/>
    </source>
</evidence>
<comment type="catalytic activity">
    <reaction evidence="7">
        <text>adenosine + H2O + H(+) = inosine + NH4(+)</text>
        <dbReference type="Rhea" id="RHEA:24408"/>
        <dbReference type="ChEBI" id="CHEBI:15377"/>
        <dbReference type="ChEBI" id="CHEBI:15378"/>
        <dbReference type="ChEBI" id="CHEBI:16335"/>
        <dbReference type="ChEBI" id="CHEBI:17596"/>
        <dbReference type="ChEBI" id="CHEBI:28938"/>
        <dbReference type="EC" id="3.5.4.4"/>
    </reaction>
    <physiologicalReaction direction="left-to-right" evidence="7">
        <dbReference type="Rhea" id="RHEA:24409"/>
    </physiologicalReaction>
</comment>